<dbReference type="Gene3D" id="3.40.1390.20">
    <property type="entry name" value="HprK N-terminal domain-like"/>
    <property type="match status" value="1"/>
</dbReference>
<dbReference type="Pfam" id="PF13500">
    <property type="entry name" value="AAA_26"/>
    <property type="match status" value="1"/>
</dbReference>
<dbReference type="SUPFAM" id="SSF52540">
    <property type="entry name" value="P-loop containing nucleoside triphosphate hydrolases"/>
    <property type="match status" value="1"/>
</dbReference>
<feature type="compositionally biased region" description="Polar residues" evidence="2">
    <location>
        <begin position="196"/>
        <end position="211"/>
    </location>
</feature>
<evidence type="ECO:0000256" key="2">
    <source>
        <dbReference type="SAM" id="MobiDB-lite"/>
    </source>
</evidence>
<accession>A0A7S2MKY3</accession>
<organism evidence="3">
    <name type="scientific">Helicotheca tamesis</name>
    <dbReference type="NCBI Taxonomy" id="374047"/>
    <lineage>
        <taxon>Eukaryota</taxon>
        <taxon>Sar</taxon>
        <taxon>Stramenopiles</taxon>
        <taxon>Ochrophyta</taxon>
        <taxon>Bacillariophyta</taxon>
        <taxon>Mediophyceae</taxon>
        <taxon>Lithodesmiophycidae</taxon>
        <taxon>Lithodesmiales</taxon>
        <taxon>Lithodesmiaceae</taxon>
        <taxon>Helicotheca</taxon>
    </lineage>
</organism>
<gene>
    <name evidence="3" type="ORF">HTAM1171_LOCUS5306</name>
</gene>
<evidence type="ECO:0000256" key="1">
    <source>
        <dbReference type="ARBA" id="ARBA00022962"/>
    </source>
</evidence>
<dbReference type="EMBL" id="HBGV01008584">
    <property type="protein sequence ID" value="CAD9489417.1"/>
    <property type="molecule type" value="Transcribed_RNA"/>
</dbReference>
<dbReference type="Gene3D" id="3.40.50.300">
    <property type="entry name" value="P-loop containing nucleotide triphosphate hydrolases"/>
    <property type="match status" value="1"/>
</dbReference>
<feature type="region of interest" description="Disordered" evidence="2">
    <location>
        <begin position="137"/>
        <end position="163"/>
    </location>
</feature>
<keyword evidence="1" id="KW-0315">Glutamine amidotransferase</keyword>
<feature type="region of interest" description="Disordered" evidence="2">
    <location>
        <begin position="193"/>
        <end position="212"/>
    </location>
</feature>
<name>A0A7S2MKY3_9STRA</name>
<evidence type="ECO:0008006" key="4">
    <source>
        <dbReference type="Google" id="ProtNLM"/>
    </source>
</evidence>
<dbReference type="InterPro" id="IPR028979">
    <property type="entry name" value="Ser_kin/Pase_Hpr-like_N_sf"/>
</dbReference>
<dbReference type="InterPro" id="IPR027417">
    <property type="entry name" value="P-loop_NTPase"/>
</dbReference>
<protein>
    <recommendedName>
        <fullName evidence="4">DRTGG domain-containing protein</fullName>
    </recommendedName>
</protein>
<dbReference type="PANTHER" id="PTHR21343">
    <property type="entry name" value="DETHIOBIOTIN SYNTHETASE"/>
    <property type="match status" value="1"/>
</dbReference>
<dbReference type="PANTHER" id="PTHR21343:SF8">
    <property type="entry name" value="DRTGG DOMAIN-CONTAINING PROTEIN"/>
    <property type="match status" value="1"/>
</dbReference>
<sequence>MRQILANSSRQQILRGVSAATARTSRTTLSAKSRLMRCRCATGGRRIVARSFGSISNSIPLCSVAPAAATFDASTVPPTRAATRRRYRPIYILTTNPNVSKTSVTLSIISGIRRLLGDDVKIGYLRPVTILQENEDPLQQQKHQDAEGPKNSHPPDLAAGNEDDSPLVAKYLYTTNTNSASPSSSVVTILDDGSVHTPQHSTPTSSESQSNRLRHLENIRSSYEQLVDDVDILVIQGAGHHAAVGAFAGMGNARMARNLGGAVVLVGGGGIGATFDELEVNRVLCQVYNVPIAGVVLNRVNPKKLQQTSHYIGNAISQCWGAPLLGCIPNKNELSEPTLHDLESLFETSLVSGTKWKFRRYDIKNMVVVTTSLIWFLNDICWNHNDGNAAERKLYVCHGSRDDIVLGFLAEYQRRKMVAKQKGLPFHFESALIICGRGDDNEEEELEEGDDSSVDSHHQWGKGIVSDEVYDLIRAMNGNKDDDDEGGVPILLTKNSTHVTSEMIRAYRPRLNAGNNVICNGQDPKKERCDRVDRAVDFCQQYLDVEELLKRATIVEEEDDFGQVAR</sequence>
<reference evidence="3" key="1">
    <citation type="submission" date="2021-01" db="EMBL/GenBank/DDBJ databases">
        <authorList>
            <person name="Corre E."/>
            <person name="Pelletier E."/>
            <person name="Niang G."/>
            <person name="Scheremetjew M."/>
            <person name="Finn R."/>
            <person name="Kale V."/>
            <person name="Holt S."/>
            <person name="Cochrane G."/>
            <person name="Meng A."/>
            <person name="Brown T."/>
            <person name="Cohen L."/>
        </authorList>
    </citation>
    <scope>NUCLEOTIDE SEQUENCE</scope>
    <source>
        <strain evidence="3">CCMP826</strain>
    </source>
</reference>
<dbReference type="AlphaFoldDB" id="A0A7S2MKY3"/>
<proteinExistence type="predicted"/>
<evidence type="ECO:0000313" key="3">
    <source>
        <dbReference type="EMBL" id="CAD9489417.1"/>
    </source>
</evidence>